<evidence type="ECO:0000313" key="1">
    <source>
        <dbReference type="EMBL" id="AYL37531.1"/>
    </source>
</evidence>
<keyword evidence="2" id="KW-1185">Reference proteome</keyword>
<proteinExistence type="predicted"/>
<dbReference type="Proteomes" id="UP000282170">
    <property type="component" value="Chromosome"/>
</dbReference>
<name>A0A494V3C0_9ACTN</name>
<dbReference type="EMBL" id="CP023407">
    <property type="protein sequence ID" value="AYL37531.1"/>
    <property type="molecule type" value="Genomic_DNA"/>
</dbReference>
<reference evidence="1 2" key="1">
    <citation type="submission" date="2017-09" db="EMBL/GenBank/DDBJ databases">
        <authorList>
            <person name="Zhang H."/>
            <person name="Hu S."/>
            <person name="Xu J."/>
            <person name="He Z."/>
        </authorList>
    </citation>
    <scope>NUCLEOTIDE SEQUENCE [LARGE SCALE GENOMIC DNA]</scope>
    <source>
        <strain evidence="1 2">TXX3120</strain>
    </source>
</reference>
<protein>
    <submittedName>
        <fullName evidence="1">Uncharacterized protein</fullName>
    </submittedName>
</protein>
<gene>
    <name evidence="1" type="ORF">CNQ36_20250</name>
</gene>
<sequence>MSARESSVYEVRYPWTPFQLLSGAVARRLVAFRVDDRGVTMGGAPARYAGQTAFVPWRDVSAVVLWQQRTAALTPMRYVGLRRQPGAPALPGPNASLSREQTSRLAPHIDHDLFLASRHINLWALDRERLVDALHAFAPQVPLQEAEQTRADG</sequence>
<dbReference type="AlphaFoldDB" id="A0A494V3C0"/>
<dbReference type="KEGG" id="sfug:CNQ36_20250"/>
<accession>A0A494V3C0</accession>
<evidence type="ECO:0000313" key="2">
    <source>
        <dbReference type="Proteomes" id="UP000282170"/>
    </source>
</evidence>
<organism evidence="1 2">
    <name type="scientific">Streptomyces fungicidicus</name>
    <dbReference type="NCBI Taxonomy" id="68203"/>
    <lineage>
        <taxon>Bacteria</taxon>
        <taxon>Bacillati</taxon>
        <taxon>Actinomycetota</taxon>
        <taxon>Actinomycetes</taxon>
        <taxon>Kitasatosporales</taxon>
        <taxon>Streptomycetaceae</taxon>
        <taxon>Streptomyces</taxon>
    </lineage>
</organism>